<organism evidence="11">
    <name type="scientific">Amphimedon queenslandica</name>
    <name type="common">Sponge</name>
    <dbReference type="NCBI Taxonomy" id="400682"/>
    <lineage>
        <taxon>Eukaryota</taxon>
        <taxon>Metazoa</taxon>
        <taxon>Porifera</taxon>
        <taxon>Demospongiae</taxon>
        <taxon>Heteroscleromorpha</taxon>
        <taxon>Haplosclerida</taxon>
        <taxon>Niphatidae</taxon>
        <taxon>Amphimedon</taxon>
    </lineage>
</organism>
<keyword evidence="5 10" id="KW-0645">Protease</keyword>
<name>A0A1X7VG56_AMPQE</name>
<dbReference type="GO" id="GO:0005576">
    <property type="term" value="C:extracellular region"/>
    <property type="evidence" value="ECO:0007669"/>
    <property type="project" value="UniProtKB-SubCell"/>
</dbReference>
<comment type="function">
    <text evidence="9">May be involved in vascular wall and kidney homeostasis.</text>
</comment>
<keyword evidence="12" id="KW-1185">Reference proteome</keyword>
<evidence type="ECO:0000313" key="11">
    <source>
        <dbReference type="EnsemblMetazoa" id="Aqu2.1.38477_001"/>
    </source>
</evidence>
<dbReference type="Proteomes" id="UP000007879">
    <property type="component" value="Unassembled WGS sequence"/>
</dbReference>
<keyword evidence="4 10" id="KW-0121">Carboxypeptidase</keyword>
<evidence type="ECO:0000256" key="1">
    <source>
        <dbReference type="ARBA" id="ARBA00004613"/>
    </source>
</evidence>
<evidence type="ECO:0000256" key="8">
    <source>
        <dbReference type="ARBA" id="ARBA00023180"/>
    </source>
</evidence>
<reference evidence="11" key="2">
    <citation type="submission" date="2017-05" db="UniProtKB">
        <authorList>
            <consortium name="EnsemblMetazoa"/>
        </authorList>
    </citation>
    <scope>IDENTIFICATION</scope>
</reference>
<protein>
    <recommendedName>
        <fullName evidence="10">Carboxypeptidase</fullName>
        <ecNumber evidence="10">3.4.16.-</ecNumber>
    </recommendedName>
</protein>
<dbReference type="SUPFAM" id="SSF53474">
    <property type="entry name" value="alpha/beta-Hydrolases"/>
    <property type="match status" value="1"/>
</dbReference>
<feature type="signal peptide" evidence="10">
    <location>
        <begin position="1"/>
        <end position="23"/>
    </location>
</feature>
<dbReference type="InterPro" id="IPR018202">
    <property type="entry name" value="Ser_caboxypep_ser_AS"/>
</dbReference>
<evidence type="ECO:0000256" key="4">
    <source>
        <dbReference type="ARBA" id="ARBA00022645"/>
    </source>
</evidence>
<dbReference type="PROSITE" id="PS00131">
    <property type="entry name" value="CARBOXYPEPT_SER_SER"/>
    <property type="match status" value="1"/>
</dbReference>
<dbReference type="PANTHER" id="PTHR11802">
    <property type="entry name" value="SERINE PROTEASE FAMILY S10 SERINE CARBOXYPEPTIDASE"/>
    <property type="match status" value="1"/>
</dbReference>
<evidence type="ECO:0000256" key="6">
    <source>
        <dbReference type="ARBA" id="ARBA00022729"/>
    </source>
</evidence>
<keyword evidence="8" id="KW-0325">Glycoprotein</keyword>
<dbReference type="EC" id="3.4.16.-" evidence="10"/>
<comment type="subcellular location">
    <subcellularLocation>
        <location evidence="1">Secreted</location>
    </subcellularLocation>
</comment>
<feature type="chain" id="PRO_5010755361" description="Carboxypeptidase" evidence="10">
    <location>
        <begin position="24"/>
        <end position="439"/>
    </location>
</feature>
<dbReference type="PRINTS" id="PR00724">
    <property type="entry name" value="CRBOXYPTASEC"/>
</dbReference>
<evidence type="ECO:0000256" key="7">
    <source>
        <dbReference type="ARBA" id="ARBA00022801"/>
    </source>
</evidence>
<dbReference type="GO" id="GO:0004185">
    <property type="term" value="F:serine-type carboxypeptidase activity"/>
    <property type="evidence" value="ECO:0007669"/>
    <property type="project" value="UniProtKB-UniRule"/>
</dbReference>
<evidence type="ECO:0000256" key="2">
    <source>
        <dbReference type="ARBA" id="ARBA00009431"/>
    </source>
</evidence>
<dbReference type="InParanoid" id="A0A1X7VG56"/>
<dbReference type="InterPro" id="IPR001563">
    <property type="entry name" value="Peptidase_S10"/>
</dbReference>
<dbReference type="PANTHER" id="PTHR11802:SF3">
    <property type="entry name" value="RETINOID-INDUCIBLE SERINE CARBOXYPEPTIDASE"/>
    <property type="match status" value="1"/>
</dbReference>
<sequence>MSFFSVSFLALALALCSYNPVLSSVIPDEDWAYVDVRPGAHMFWWLYGCSTESSRDTKPLVMWLQGGPGGSSTGFGNFMEIGPLDVDLQQRPTNWVQSVNILFVDNPVGTGYSYVDEDKLLTTNVTEIAQDLLTLFASFLKSHEIFQSLPFYIFSESYGGKMTAAFGVLLNSAIQSGKIQVNFKGVALGDSWISPIDSVLTWGPYLYATSLINENELAQIQEKAMKCKDALLAGQGKNSTILWGETQDLVEELSDNVNVYNILEHNSNTDEKMRDQRGLHSISKRQISKLHADQLGELMNGQIKKKLNIPEKVTWGGQSGKVFTYQSEDFMKDVIADVDTLLSSNIDVVVYSGQLDLIVDTPGTLAWIQKLKWPNLQQYLKAKRVPLYPPSGKATKATGAFYQYYQNFYFYWIMKAGHMVPADAGEMALMMMNIITKTT</sequence>
<keyword evidence="6 10" id="KW-0732">Signal</keyword>
<dbReference type="Gene3D" id="3.40.50.1820">
    <property type="entry name" value="alpha/beta hydrolase"/>
    <property type="match status" value="1"/>
</dbReference>
<comment type="similarity">
    <text evidence="2 10">Belongs to the peptidase S10 family.</text>
</comment>
<dbReference type="KEGG" id="aqu:100636486"/>
<accession>A0A1X7VG56</accession>
<dbReference type="eggNOG" id="KOG1283">
    <property type="taxonomic scope" value="Eukaryota"/>
</dbReference>
<evidence type="ECO:0000256" key="9">
    <source>
        <dbReference type="ARBA" id="ARBA00055847"/>
    </source>
</evidence>
<dbReference type="STRING" id="400682.A0A1X7VG56"/>
<dbReference type="InterPro" id="IPR029058">
    <property type="entry name" value="AB_hydrolase_fold"/>
</dbReference>
<dbReference type="OrthoDB" id="443318at2759"/>
<dbReference type="Pfam" id="PF00450">
    <property type="entry name" value="Peptidase_S10"/>
    <property type="match status" value="1"/>
</dbReference>
<gene>
    <name evidence="11" type="primary">100636486</name>
</gene>
<dbReference type="EnsemblMetazoa" id="XM_003384479.3">
    <property type="protein sequence ID" value="XP_003384527.1"/>
    <property type="gene ID" value="LOC100636486"/>
</dbReference>
<evidence type="ECO:0000313" key="12">
    <source>
        <dbReference type="Proteomes" id="UP000007879"/>
    </source>
</evidence>
<dbReference type="EnsemblMetazoa" id="Aqu2.1.38477_001">
    <property type="protein sequence ID" value="Aqu2.1.38477_001"/>
    <property type="gene ID" value="Aqu2.1.38477"/>
</dbReference>
<evidence type="ECO:0000256" key="3">
    <source>
        <dbReference type="ARBA" id="ARBA00022525"/>
    </source>
</evidence>
<reference evidence="12" key="1">
    <citation type="journal article" date="2010" name="Nature">
        <title>The Amphimedon queenslandica genome and the evolution of animal complexity.</title>
        <authorList>
            <person name="Srivastava M."/>
            <person name="Simakov O."/>
            <person name="Chapman J."/>
            <person name="Fahey B."/>
            <person name="Gauthier M.E."/>
            <person name="Mitros T."/>
            <person name="Richards G.S."/>
            <person name="Conaco C."/>
            <person name="Dacre M."/>
            <person name="Hellsten U."/>
            <person name="Larroux C."/>
            <person name="Putnam N.H."/>
            <person name="Stanke M."/>
            <person name="Adamska M."/>
            <person name="Darling A."/>
            <person name="Degnan S.M."/>
            <person name="Oakley T.H."/>
            <person name="Plachetzki D.C."/>
            <person name="Zhai Y."/>
            <person name="Adamski M."/>
            <person name="Calcino A."/>
            <person name="Cummins S.F."/>
            <person name="Goodstein D.M."/>
            <person name="Harris C."/>
            <person name="Jackson D.J."/>
            <person name="Leys S.P."/>
            <person name="Shu S."/>
            <person name="Woodcroft B.J."/>
            <person name="Vervoort M."/>
            <person name="Kosik K.S."/>
            <person name="Manning G."/>
            <person name="Degnan B.M."/>
            <person name="Rokhsar D.S."/>
        </authorList>
    </citation>
    <scope>NUCLEOTIDE SEQUENCE [LARGE SCALE GENOMIC DNA]</scope>
</reference>
<proteinExistence type="inferred from homology"/>
<keyword evidence="3" id="KW-0964">Secreted</keyword>
<dbReference type="FunFam" id="3.40.50.1820:FF:000075">
    <property type="entry name" value="Carboxypeptidase"/>
    <property type="match status" value="1"/>
</dbReference>
<dbReference type="GO" id="GO:0006508">
    <property type="term" value="P:proteolysis"/>
    <property type="evidence" value="ECO:0007669"/>
    <property type="project" value="UniProtKB-KW"/>
</dbReference>
<dbReference type="AlphaFoldDB" id="A0A1X7VG56"/>
<evidence type="ECO:0000256" key="5">
    <source>
        <dbReference type="ARBA" id="ARBA00022670"/>
    </source>
</evidence>
<evidence type="ECO:0000256" key="10">
    <source>
        <dbReference type="RuleBase" id="RU361156"/>
    </source>
</evidence>
<keyword evidence="7 10" id="KW-0378">Hydrolase</keyword>